<comment type="caution">
    <text evidence="1">The sequence shown here is derived from an EMBL/GenBank/DDBJ whole genome shotgun (WGS) entry which is preliminary data.</text>
</comment>
<protein>
    <submittedName>
        <fullName evidence="1">Uncharacterized protein</fullName>
    </submittedName>
</protein>
<accession>A0ACB7XYS8</accession>
<dbReference type="Proteomes" id="UP000828048">
    <property type="component" value="Chromosome 5"/>
</dbReference>
<evidence type="ECO:0000313" key="1">
    <source>
        <dbReference type="EMBL" id="KAH7846413.1"/>
    </source>
</evidence>
<organism evidence="1 2">
    <name type="scientific">Vaccinium darrowii</name>
    <dbReference type="NCBI Taxonomy" id="229202"/>
    <lineage>
        <taxon>Eukaryota</taxon>
        <taxon>Viridiplantae</taxon>
        <taxon>Streptophyta</taxon>
        <taxon>Embryophyta</taxon>
        <taxon>Tracheophyta</taxon>
        <taxon>Spermatophyta</taxon>
        <taxon>Magnoliopsida</taxon>
        <taxon>eudicotyledons</taxon>
        <taxon>Gunneridae</taxon>
        <taxon>Pentapetalae</taxon>
        <taxon>asterids</taxon>
        <taxon>Ericales</taxon>
        <taxon>Ericaceae</taxon>
        <taxon>Vaccinioideae</taxon>
        <taxon>Vaccinieae</taxon>
        <taxon>Vaccinium</taxon>
    </lineage>
</organism>
<evidence type="ECO:0000313" key="2">
    <source>
        <dbReference type="Proteomes" id="UP000828048"/>
    </source>
</evidence>
<keyword evidence="2" id="KW-1185">Reference proteome</keyword>
<proteinExistence type="predicted"/>
<sequence>MEVLTCILREKANLPDFQFHWRCSKTKIINLCFADDLMIFCKGDLSSVKHIQSSLEEFEVLSGLSPSPGKSHVFFSGVHHATRENILQLLGFKEGSLPVRYLGVPLLTTKLKHVDCKNLIDRITIKIKNWANRDLTYAGRLQLIKNVLFSMQTYWASLFILHKKVIKEVETILRSFLWSGPDLKKSGAKVSWEHLCSPKQEGGLGLKSLQVWNKSAIAKHIWFLISGGKQSMWCQWVKSYLIKDKSFWEINIPSNSSWVWRKFLIIRSIIQPYIKVAIGNGLSTSLWFDNWHPLGPLAVKYGPRMMYDSG</sequence>
<dbReference type="EMBL" id="CM037155">
    <property type="protein sequence ID" value="KAH7846413.1"/>
    <property type="molecule type" value="Genomic_DNA"/>
</dbReference>
<reference evidence="1 2" key="1">
    <citation type="journal article" date="2021" name="Hortic Res">
        <title>High-quality reference genome and annotation aids understanding of berry development for evergreen blueberry (Vaccinium darrowii).</title>
        <authorList>
            <person name="Yu J."/>
            <person name="Hulse-Kemp A.M."/>
            <person name="Babiker E."/>
            <person name="Staton M."/>
        </authorList>
    </citation>
    <scope>NUCLEOTIDE SEQUENCE [LARGE SCALE GENOMIC DNA]</scope>
    <source>
        <strain evidence="2">cv. NJ 8807/NJ 8810</strain>
        <tissue evidence="1">Young leaf</tissue>
    </source>
</reference>
<gene>
    <name evidence="1" type="ORF">Vadar_013777</name>
</gene>
<name>A0ACB7XYS8_9ERIC</name>